<reference evidence="2 3" key="1">
    <citation type="journal article" date="2011" name="J. Microbiol.">
        <title>Gramella jeungdoensis sp. nov., isolated from a solar saltern in Korea.</title>
        <authorList>
            <person name="Joung Y."/>
            <person name="Kim H."/>
            <person name="Jang T."/>
            <person name="Ahn T.S."/>
            <person name="Joh K."/>
        </authorList>
    </citation>
    <scope>NUCLEOTIDE SEQUENCE [LARGE SCALE GENOMIC DNA]</scope>
    <source>
        <strain evidence="2 3">KCTC 23123</strain>
    </source>
</reference>
<feature type="chain" id="PRO_5021481697" evidence="1">
    <location>
        <begin position="22"/>
        <end position="688"/>
    </location>
</feature>
<proteinExistence type="predicted"/>
<keyword evidence="3" id="KW-1185">Reference proteome</keyword>
<dbReference type="AlphaFoldDB" id="A0A4Y8ASF6"/>
<comment type="caution">
    <text evidence="2">The sequence shown here is derived from an EMBL/GenBank/DDBJ whole genome shotgun (WGS) entry which is preliminary data.</text>
</comment>
<dbReference type="OrthoDB" id="9808260at2"/>
<sequence>MRNIFLSVLFLLISVVAFSQAEKYPVFPACESEQIANLPTCFKNEVKNAIISEFKIPENVLQQNFNGLINIVFIVDSTGNFKVLYVNSPYKELKTEVERVFKTLPKITPAKFNNHAIEMQFVFPLSIPLENNNQPKEVVQQEVKKVEILEKPIFEIASTEKSLFPEHKSALNIPLTHSEYNNYSNYLNQAENSHTSIKPYVYSEVNSIIDLDAQKNKLIKPKTTWFGRKLLNEHMANVRGDNFWFTVDPIVDLQVGSDSEDINTFNNTRGVQINGGLGKNLNFSTSFYESQGRFAHYVNTYAESLKPDGGNPAIIPGRGIAKEFKTDAYDYPVAEAYVSYTPSTYFNFQFGTGKNFIGDGYRSLFLSDGASPYPYFKINTSFWKIKYTNLWMSMQDVRPELTVDGAYKKKFMAIHYLSWNVSKKINLGLFETVIWDTTNDRGFDMNYLNPLIFYTAAEFSAGSRAGNTLLGLSLKYKHKNISLYSQFLIDEFRISEVTSSNGWWGNKNGFQIGAKFYNAFKVENLFLQIEHNAVKPYTYSHDELNYNFGHNNQPLAHLWGSNFNETIFIARYSKNRWFANSKIVIGKKGFDFNTAADNFSYGGDIYKDNDDRVSDYGNKIGQGNEASVAIADLQVGYLVNPATNLKLFAGITFRNFEPVTPSINFESTNTTWISFGLKTDVFNWYFDF</sequence>
<organism evidence="2 3">
    <name type="scientific">Gramella jeungdoensis</name>
    <dbReference type="NCBI Taxonomy" id="708091"/>
    <lineage>
        <taxon>Bacteria</taxon>
        <taxon>Pseudomonadati</taxon>
        <taxon>Bacteroidota</taxon>
        <taxon>Flavobacteriia</taxon>
        <taxon>Flavobacteriales</taxon>
        <taxon>Flavobacteriaceae</taxon>
        <taxon>Christiangramia</taxon>
    </lineage>
</organism>
<dbReference type="Proteomes" id="UP000298517">
    <property type="component" value="Unassembled WGS sequence"/>
</dbReference>
<evidence type="ECO:0000256" key="1">
    <source>
        <dbReference type="SAM" id="SignalP"/>
    </source>
</evidence>
<feature type="signal peptide" evidence="1">
    <location>
        <begin position="1"/>
        <end position="21"/>
    </location>
</feature>
<dbReference type="InterPro" id="IPR038636">
    <property type="entry name" value="Wzi_sf"/>
</dbReference>
<protein>
    <submittedName>
        <fullName evidence="2">Gliding motility protein RemB</fullName>
    </submittedName>
</protein>
<evidence type="ECO:0000313" key="3">
    <source>
        <dbReference type="Proteomes" id="UP000298517"/>
    </source>
</evidence>
<keyword evidence="1" id="KW-0732">Signal</keyword>
<accession>A0A4Y8ASF6</accession>
<dbReference type="Gene3D" id="2.40.160.130">
    <property type="entry name" value="Capsule assembly protein Wzi"/>
    <property type="match status" value="1"/>
</dbReference>
<dbReference type="EMBL" id="SNQI01000003">
    <property type="protein sequence ID" value="TEW74131.1"/>
    <property type="molecule type" value="Genomic_DNA"/>
</dbReference>
<evidence type="ECO:0000313" key="2">
    <source>
        <dbReference type="EMBL" id="TEW74131.1"/>
    </source>
</evidence>
<gene>
    <name evidence="2" type="ORF">E2488_09080</name>
</gene>
<name>A0A4Y8ASF6_9FLAO</name>